<dbReference type="InterPro" id="IPR036005">
    <property type="entry name" value="Creatinase/aminopeptidase-like"/>
</dbReference>
<dbReference type="GO" id="GO:0006508">
    <property type="term" value="P:proteolysis"/>
    <property type="evidence" value="ECO:0007669"/>
    <property type="project" value="UniProtKB-KW"/>
</dbReference>
<organism evidence="9 11">
    <name type="scientific">Candidatus Chlorohelix allophototropha</name>
    <dbReference type="NCBI Taxonomy" id="3003348"/>
    <lineage>
        <taxon>Bacteria</taxon>
        <taxon>Bacillati</taxon>
        <taxon>Chloroflexota</taxon>
        <taxon>Chloroflexia</taxon>
        <taxon>Candidatus Chloroheliales</taxon>
        <taxon>Candidatus Chloroheliaceae</taxon>
        <taxon>Candidatus Chlorohelix</taxon>
    </lineage>
</organism>
<comment type="cofactor">
    <cofactor evidence="6">
        <name>Co(2+)</name>
        <dbReference type="ChEBI" id="CHEBI:48828"/>
    </cofactor>
    <cofactor evidence="6">
        <name>Zn(2+)</name>
        <dbReference type="ChEBI" id="CHEBI:29105"/>
    </cofactor>
    <cofactor evidence="6">
        <name>Mn(2+)</name>
        <dbReference type="ChEBI" id="CHEBI:29035"/>
    </cofactor>
    <cofactor evidence="6">
        <name>Fe(2+)</name>
        <dbReference type="ChEBI" id="CHEBI:29033"/>
    </cofactor>
    <text evidence="6">Binds 2 divalent metal cations per subunit. Has a high-affinity and a low affinity metal-binding site. The true nature of the physiological cofactor is under debate. The enzyme is active with cobalt, zinc, manganese or divalent iron ions. Most likely, methionine aminopeptidases function as mononuclear Fe(2+)-metalloproteases under physiological conditions, and the catalytically relevant metal-binding site has been assigned to the histidine-containing high-affinity site.</text>
</comment>
<comment type="function">
    <text evidence="1 6">Removes the N-terminal methionine from nascent proteins. The N-terminal methionine is often cleaved when the second residue in the primary sequence is small and uncharged (Met-Ala-, Cys, Gly, Pro, Ser, Thr, or Val). Requires deformylation of the N(alpha)-formylated initiator methionine before it can be hydrolyzed.</text>
</comment>
<dbReference type="Gene3D" id="3.90.230.10">
    <property type="entry name" value="Creatinase/methionine aminopeptidase superfamily"/>
    <property type="match status" value="1"/>
</dbReference>
<dbReference type="SUPFAM" id="SSF55920">
    <property type="entry name" value="Creatinase/aminopeptidase"/>
    <property type="match status" value="1"/>
</dbReference>
<feature type="binding site" evidence="6">
    <location>
        <position position="246"/>
    </location>
    <ligand>
        <name>a divalent metal cation</name>
        <dbReference type="ChEBI" id="CHEBI:60240"/>
        <label>2</label>
        <note>catalytic</note>
    </ligand>
</feature>
<dbReference type="GO" id="GO:0070006">
    <property type="term" value="F:metalloaminopeptidase activity"/>
    <property type="evidence" value="ECO:0007669"/>
    <property type="project" value="UniProtKB-UniRule"/>
</dbReference>
<name>A0A8T7M0Y7_9CHLR</name>
<dbReference type="HAMAP" id="MF_01974">
    <property type="entry name" value="MetAP_1"/>
    <property type="match status" value="1"/>
</dbReference>
<dbReference type="GO" id="GO:0046872">
    <property type="term" value="F:metal ion binding"/>
    <property type="evidence" value="ECO:0007669"/>
    <property type="project" value="UniProtKB-UniRule"/>
</dbReference>
<keyword evidence="4 6" id="KW-0479">Metal-binding</keyword>
<dbReference type="InterPro" id="IPR001714">
    <property type="entry name" value="Pept_M24_MAP"/>
</dbReference>
<feature type="binding site" evidence="6">
    <location>
        <position position="215"/>
    </location>
    <ligand>
        <name>a divalent metal cation</name>
        <dbReference type="ChEBI" id="CHEBI:60240"/>
        <label>2</label>
        <note>catalytic</note>
    </ligand>
</feature>
<dbReference type="EMBL" id="CP128399">
    <property type="protein sequence ID" value="WJW67030.1"/>
    <property type="molecule type" value="Genomic_DNA"/>
</dbReference>
<dbReference type="EC" id="3.4.11.18" evidence="6 7"/>
<feature type="binding site" evidence="6">
    <location>
        <position position="119"/>
    </location>
    <ligand>
        <name>a divalent metal cation</name>
        <dbReference type="ChEBI" id="CHEBI:60240"/>
        <label>2</label>
        <note>catalytic</note>
    </ligand>
</feature>
<evidence type="ECO:0000313" key="11">
    <source>
        <dbReference type="Proteomes" id="UP000521676"/>
    </source>
</evidence>
<feature type="binding site" evidence="6">
    <location>
        <position position="246"/>
    </location>
    <ligand>
        <name>a divalent metal cation</name>
        <dbReference type="ChEBI" id="CHEBI:60240"/>
        <label>1</label>
    </ligand>
</feature>
<dbReference type="NCBIfam" id="TIGR00500">
    <property type="entry name" value="met_pdase_I"/>
    <property type="match status" value="1"/>
</dbReference>
<evidence type="ECO:0000256" key="6">
    <source>
        <dbReference type="HAMAP-Rule" id="MF_01974"/>
    </source>
</evidence>
<dbReference type="InterPro" id="IPR002467">
    <property type="entry name" value="Pept_M24A_MAP1"/>
</dbReference>
<feature type="binding site" evidence="6">
    <location>
        <position position="119"/>
    </location>
    <ligand>
        <name>a divalent metal cation</name>
        <dbReference type="ChEBI" id="CHEBI:60240"/>
        <label>1</label>
    </ligand>
</feature>
<dbReference type="Proteomes" id="UP000521676">
    <property type="component" value="Unassembled WGS sequence"/>
</dbReference>
<evidence type="ECO:0000313" key="12">
    <source>
        <dbReference type="Proteomes" id="UP001431572"/>
    </source>
</evidence>
<feature type="binding site" evidence="6">
    <location>
        <position position="91"/>
    </location>
    <ligand>
        <name>substrate</name>
    </ligand>
</feature>
<feature type="binding site" evidence="6">
    <location>
        <position position="182"/>
    </location>
    <ligand>
        <name>a divalent metal cation</name>
        <dbReference type="ChEBI" id="CHEBI:60240"/>
        <label>2</label>
        <note>catalytic</note>
    </ligand>
</feature>
<protein>
    <recommendedName>
        <fullName evidence="6 7">Methionine aminopeptidase</fullName>
        <shortName evidence="6">MAP</shortName>
        <shortName evidence="6">MetAP</shortName>
        <ecNumber evidence="6 7">3.4.11.18</ecNumber>
    </recommendedName>
    <alternativeName>
        <fullName evidence="6">Peptidase M</fullName>
    </alternativeName>
</protein>
<dbReference type="Pfam" id="PF00557">
    <property type="entry name" value="Peptidase_M24"/>
    <property type="match status" value="1"/>
</dbReference>
<dbReference type="PANTHER" id="PTHR43330:SF27">
    <property type="entry name" value="METHIONINE AMINOPEPTIDASE"/>
    <property type="match status" value="1"/>
</dbReference>
<keyword evidence="12" id="KW-1185">Reference proteome</keyword>
<feature type="binding site" evidence="6">
    <location>
        <position position="189"/>
    </location>
    <ligand>
        <name>substrate</name>
    </ligand>
</feature>
<evidence type="ECO:0000313" key="9">
    <source>
        <dbReference type="EMBL" id="NWJ45151.1"/>
    </source>
</evidence>
<keyword evidence="5 6" id="KW-0378">Hydrolase</keyword>
<evidence type="ECO:0000256" key="7">
    <source>
        <dbReference type="RuleBase" id="RU003653"/>
    </source>
</evidence>
<reference evidence="10" key="2">
    <citation type="journal article" date="2024" name="Nature">
        <title>Anoxygenic phototroph of the Chloroflexota uses a type I reaction centre.</title>
        <authorList>
            <person name="Tsuji J.M."/>
            <person name="Shaw N.A."/>
            <person name="Nagashima S."/>
            <person name="Venkiteswaran J.J."/>
            <person name="Schiff S.L."/>
            <person name="Watanabe T."/>
            <person name="Fukui M."/>
            <person name="Hanada S."/>
            <person name="Tank M."/>
            <person name="Neufeld J.D."/>
        </authorList>
    </citation>
    <scope>NUCLEOTIDE SEQUENCE</scope>
    <source>
        <strain evidence="10">L227-S17</strain>
    </source>
</reference>
<dbReference type="PRINTS" id="PR00599">
    <property type="entry name" value="MAPEPTIDASE"/>
</dbReference>
<evidence type="ECO:0000256" key="4">
    <source>
        <dbReference type="ARBA" id="ARBA00022723"/>
    </source>
</evidence>
<dbReference type="CDD" id="cd01086">
    <property type="entry name" value="MetAP1"/>
    <property type="match status" value="1"/>
</dbReference>
<comment type="catalytic activity">
    <reaction evidence="6 7">
        <text>Release of N-terminal amino acids, preferentially methionine, from peptides and arylamides.</text>
        <dbReference type="EC" id="3.4.11.18"/>
    </reaction>
</comment>
<evidence type="ECO:0000256" key="5">
    <source>
        <dbReference type="ARBA" id="ARBA00022801"/>
    </source>
</evidence>
<sequence>MVICKSKAEIAEMREAGRIAGHTLDVLATYIRPGVTANELDKIAEETIRSQGGIPTFKGYDPGQRGYDPKFRGYNGYPSTICISFNEEIVHGIPSKRALKEGDIIGIDIGATYKDWVGDTARTFMVGKVSDEARKLVEVTEQSLHIAIEKMRLGSYLFDISNAIADYVDQFGYGIVRDYCGHGVGHRMHEDPNVPHNRQQTRGMALRRGMVLAIEPMINLGTHQTRVKPDKWTVVTADGSLSAHFEHTIAITDGDPIVLTLP</sequence>
<proteinExistence type="inferred from homology"/>
<comment type="similarity">
    <text evidence="6">Belongs to the peptidase M24A family. Methionine aminopeptidase type 1 subfamily.</text>
</comment>
<accession>A0A8T7M0Y7</accession>
<keyword evidence="2 6" id="KW-0031">Aminopeptidase</keyword>
<dbReference type="EMBL" id="JACATZ010000001">
    <property type="protein sequence ID" value="NWJ45151.1"/>
    <property type="molecule type" value="Genomic_DNA"/>
</dbReference>
<dbReference type="AlphaFoldDB" id="A0A8T7M0Y7"/>
<dbReference type="InterPro" id="IPR000994">
    <property type="entry name" value="Pept_M24"/>
</dbReference>
<dbReference type="RefSeq" id="WP_341468925.1">
    <property type="nucleotide sequence ID" value="NZ_CP128399.1"/>
</dbReference>
<feature type="domain" description="Peptidase M24" evidence="8">
    <location>
        <begin position="12"/>
        <end position="253"/>
    </location>
</feature>
<evidence type="ECO:0000313" key="10">
    <source>
        <dbReference type="EMBL" id="WJW67030.1"/>
    </source>
</evidence>
<evidence type="ECO:0000256" key="3">
    <source>
        <dbReference type="ARBA" id="ARBA00022670"/>
    </source>
</evidence>
<dbReference type="PANTHER" id="PTHR43330">
    <property type="entry name" value="METHIONINE AMINOPEPTIDASE"/>
    <property type="match status" value="1"/>
</dbReference>
<dbReference type="GO" id="GO:0005829">
    <property type="term" value="C:cytosol"/>
    <property type="evidence" value="ECO:0007669"/>
    <property type="project" value="TreeGrafter"/>
</dbReference>
<evidence type="ECO:0000259" key="8">
    <source>
        <dbReference type="Pfam" id="PF00557"/>
    </source>
</evidence>
<evidence type="ECO:0000256" key="1">
    <source>
        <dbReference type="ARBA" id="ARBA00002521"/>
    </source>
</evidence>
<evidence type="ECO:0000256" key="2">
    <source>
        <dbReference type="ARBA" id="ARBA00022438"/>
    </source>
</evidence>
<reference evidence="9 11" key="1">
    <citation type="submission" date="2020-06" db="EMBL/GenBank/DDBJ databases">
        <title>Anoxygenic phototrophic Chloroflexota member uses a Type I reaction center.</title>
        <authorList>
            <person name="Tsuji J.M."/>
            <person name="Shaw N.A."/>
            <person name="Nagashima S."/>
            <person name="Venkiteswaran J."/>
            <person name="Schiff S.L."/>
            <person name="Hanada S."/>
            <person name="Tank M."/>
            <person name="Neufeld J.D."/>
        </authorList>
    </citation>
    <scope>NUCLEOTIDE SEQUENCE [LARGE SCALE GENOMIC DNA]</scope>
    <source>
        <strain evidence="9">L227-S17</strain>
    </source>
</reference>
<dbReference type="GO" id="GO:0004239">
    <property type="term" value="F:initiator methionyl aminopeptidase activity"/>
    <property type="evidence" value="ECO:0007669"/>
    <property type="project" value="UniProtKB-UniRule"/>
</dbReference>
<keyword evidence="3 6" id="KW-0645">Protease</keyword>
<feature type="binding site" evidence="6">
    <location>
        <position position="108"/>
    </location>
    <ligand>
        <name>a divalent metal cation</name>
        <dbReference type="ChEBI" id="CHEBI:60240"/>
        <label>1</label>
    </ligand>
</feature>
<dbReference type="Proteomes" id="UP001431572">
    <property type="component" value="Chromosome 1"/>
</dbReference>
<gene>
    <name evidence="6 9" type="primary">map</name>
    <name evidence="9" type="ORF">HXX08_04650</name>
    <name evidence="10" type="ORF">OZ401_000278</name>
</gene>
<comment type="subunit">
    <text evidence="6">Monomer.</text>
</comment>